<dbReference type="SUPFAM" id="SSF81324">
    <property type="entry name" value="Voltage-gated potassium channels"/>
    <property type="match status" value="1"/>
</dbReference>
<feature type="domain" description="Potassium channel" evidence="2">
    <location>
        <begin position="95"/>
        <end position="138"/>
    </location>
</feature>
<protein>
    <recommendedName>
        <fullName evidence="2">Potassium channel domain-containing protein</fullName>
    </recommendedName>
</protein>
<sequence length="138" mass="15931">MKFKIDSLEKFHLKIIGLIVIIVLFSIIYLLLDSTHFQGINPIQDKIKDNIVENEINNGIESYKNYQKQQLEKNVKEVVKDDEDKIDNPSSLQLLFDRLYFSTITACLLGYGDIYPATNTTKFLAAFQSFLTVCLILY</sequence>
<proteinExistence type="predicted"/>
<keyword evidence="1" id="KW-0472">Membrane</keyword>
<accession>A0A6C0CNP1</accession>
<evidence type="ECO:0000313" key="3">
    <source>
        <dbReference type="EMBL" id="QHT05510.1"/>
    </source>
</evidence>
<keyword evidence="1" id="KW-0812">Transmembrane</keyword>
<dbReference type="InterPro" id="IPR013099">
    <property type="entry name" value="K_chnl_dom"/>
</dbReference>
<dbReference type="Gene3D" id="1.10.287.70">
    <property type="match status" value="1"/>
</dbReference>
<organism evidence="3">
    <name type="scientific">viral metagenome</name>
    <dbReference type="NCBI Taxonomy" id="1070528"/>
    <lineage>
        <taxon>unclassified sequences</taxon>
        <taxon>metagenomes</taxon>
        <taxon>organismal metagenomes</taxon>
    </lineage>
</organism>
<feature type="transmembrane region" description="Helical" evidence="1">
    <location>
        <begin position="12"/>
        <end position="32"/>
    </location>
</feature>
<dbReference type="Pfam" id="PF07885">
    <property type="entry name" value="Ion_trans_2"/>
    <property type="match status" value="1"/>
</dbReference>
<keyword evidence="1" id="KW-1133">Transmembrane helix</keyword>
<reference evidence="3" key="1">
    <citation type="journal article" date="2020" name="Nature">
        <title>Giant virus diversity and host interactions through global metagenomics.</title>
        <authorList>
            <person name="Schulz F."/>
            <person name="Roux S."/>
            <person name="Paez-Espino D."/>
            <person name="Jungbluth S."/>
            <person name="Walsh D.A."/>
            <person name="Denef V.J."/>
            <person name="McMahon K.D."/>
            <person name="Konstantinidis K.T."/>
            <person name="Eloe-Fadrosh E.A."/>
            <person name="Kyrpides N.C."/>
            <person name="Woyke T."/>
        </authorList>
    </citation>
    <scope>NUCLEOTIDE SEQUENCE</scope>
    <source>
        <strain evidence="3">GVMAG-M-3300021375-17</strain>
    </source>
</reference>
<evidence type="ECO:0000259" key="2">
    <source>
        <dbReference type="Pfam" id="PF07885"/>
    </source>
</evidence>
<evidence type="ECO:0000256" key="1">
    <source>
        <dbReference type="SAM" id="Phobius"/>
    </source>
</evidence>
<name>A0A6C0CNP1_9ZZZZ</name>
<dbReference type="AlphaFoldDB" id="A0A6C0CNP1"/>
<dbReference type="EMBL" id="MN739455">
    <property type="protein sequence ID" value="QHT05510.1"/>
    <property type="molecule type" value="Genomic_DNA"/>
</dbReference>